<feature type="transmembrane region" description="Helical" evidence="4">
    <location>
        <begin position="20"/>
        <end position="39"/>
    </location>
</feature>
<dbReference type="SUPFAM" id="SSF50891">
    <property type="entry name" value="Cyclophilin-like"/>
    <property type="match status" value="1"/>
</dbReference>
<dbReference type="PROSITE" id="PS00170">
    <property type="entry name" value="CSA_PPIASE_1"/>
    <property type="match status" value="1"/>
</dbReference>
<keyword evidence="3 6" id="KW-0413">Isomerase</keyword>
<evidence type="ECO:0000256" key="2">
    <source>
        <dbReference type="ARBA" id="ARBA00023110"/>
    </source>
</evidence>
<accession>A0A075HWN7</accession>
<dbReference type="EC" id="5.2.1.8" evidence="1"/>
<gene>
    <name evidence="6" type="primary">PPIB</name>
    <name evidence="6" type="synonym">ppiB</name>
</gene>
<dbReference type="InterPro" id="IPR020892">
    <property type="entry name" value="Cyclophilin-type_PPIase_CS"/>
</dbReference>
<dbReference type="NCBIfam" id="NF041770">
    <property type="entry name" value="CFI_box_CTERM"/>
    <property type="match status" value="1"/>
</dbReference>
<dbReference type="EMBL" id="KF901175">
    <property type="protein sequence ID" value="AIF20771.1"/>
    <property type="molecule type" value="Genomic_DNA"/>
</dbReference>
<dbReference type="GO" id="GO:0006457">
    <property type="term" value="P:protein folding"/>
    <property type="evidence" value="ECO:0007669"/>
    <property type="project" value="InterPro"/>
</dbReference>
<name>A0A075HWN7_9ARCH</name>
<dbReference type="Gene3D" id="2.40.100.10">
    <property type="entry name" value="Cyclophilin-like"/>
    <property type="match status" value="1"/>
</dbReference>
<sequence length="557" mass="62359">MQFEFHFQAKKHKMNLKFSIPILILISIISISAFGNTVFAENDDKIVIMYTNSGPLIIELFPDDAPNTVENFLELTESGFYDDLIFHRIIKDFMIQGGDPLTKHDEVFENISLWGTGDAGYEIPAEFNSIKHNRGIVSMARGADIDSASSQFFIVHKDSNHLDGKYTVFGKLLTEESYDTLDKIANLQTIARDIPNDLFASQIIKAAVITRADIENPPSIEELDRLDVTDSSLTMISDRYVNTEYDFSILPPKGWTVLYPEPGSKPNDPIITFLGQKEQLPHAINKFAPYIYINANELGDKTFQESLDSRIAQYHMMDKQKALRIISERMDNLITETGRSYGAYFLVAKQLGVGGLPLPFAQIILSHSNFIYGITYSHHEELFQNNMAVFDSTIKSFDIASETTEPHISGLLEEAGIKTTEPETTGGGCLIATAAFGSELAPQVQQLRELRDNTVLQTESGTSFMAGFNQFYYSFSPIIADYERENPAFKEVVKLTLTPLLTSLSLLQYAEINSESEMLGYGIGIILLNIGIYFVAPAVLIMKVRSLTSYNKIPKTI</sequence>
<keyword evidence="4" id="KW-0472">Membrane</keyword>
<dbReference type="CDD" id="cd00317">
    <property type="entry name" value="cyclophilin"/>
    <property type="match status" value="1"/>
</dbReference>
<dbReference type="PANTHER" id="PTHR45625:SF4">
    <property type="entry name" value="PEPTIDYLPROLYL ISOMERASE DOMAIN AND WD REPEAT-CONTAINING PROTEIN 1"/>
    <property type="match status" value="1"/>
</dbReference>
<evidence type="ECO:0000256" key="3">
    <source>
        <dbReference type="ARBA" id="ARBA00023235"/>
    </source>
</evidence>
<protein>
    <recommendedName>
        <fullName evidence="1">peptidylprolyl isomerase</fullName>
        <ecNumber evidence="1">5.2.1.8</ecNumber>
    </recommendedName>
</protein>
<organism evidence="6">
    <name type="scientific">uncultured marine thaumarchaeote KM3_94_B01</name>
    <dbReference type="NCBI Taxonomy" id="1456346"/>
    <lineage>
        <taxon>Archaea</taxon>
        <taxon>Nitrososphaerota</taxon>
        <taxon>environmental samples</taxon>
    </lineage>
</organism>
<feature type="domain" description="PPIase cyclophilin-type" evidence="5">
    <location>
        <begin position="45"/>
        <end position="195"/>
    </location>
</feature>
<dbReference type="GO" id="GO:0003755">
    <property type="term" value="F:peptidyl-prolyl cis-trans isomerase activity"/>
    <property type="evidence" value="ECO:0007669"/>
    <property type="project" value="UniProtKB-KW"/>
</dbReference>
<dbReference type="InterPro" id="IPR002130">
    <property type="entry name" value="Cyclophilin-type_PPIase_dom"/>
</dbReference>
<dbReference type="AlphaFoldDB" id="A0A075HWN7"/>
<evidence type="ECO:0000313" key="6">
    <source>
        <dbReference type="EMBL" id="AIF20771.1"/>
    </source>
</evidence>
<reference evidence="6" key="1">
    <citation type="journal article" date="2014" name="Genome Biol. Evol.">
        <title>Pangenome evidence for extensive interdomain horizontal transfer affecting lineage core and shell genes in uncultured planktonic thaumarchaeota and euryarchaeota.</title>
        <authorList>
            <person name="Deschamps P."/>
            <person name="Zivanovic Y."/>
            <person name="Moreira D."/>
            <person name="Rodriguez-Valera F."/>
            <person name="Lopez-Garcia P."/>
        </authorList>
    </citation>
    <scope>NUCLEOTIDE SEQUENCE</scope>
</reference>
<evidence type="ECO:0000259" key="5">
    <source>
        <dbReference type="PROSITE" id="PS50072"/>
    </source>
</evidence>
<evidence type="ECO:0000256" key="4">
    <source>
        <dbReference type="SAM" id="Phobius"/>
    </source>
</evidence>
<keyword evidence="4" id="KW-0812">Transmembrane</keyword>
<dbReference type="InterPro" id="IPR029000">
    <property type="entry name" value="Cyclophilin-like_dom_sf"/>
</dbReference>
<dbReference type="PRINTS" id="PR00153">
    <property type="entry name" value="CSAPPISMRASE"/>
</dbReference>
<proteinExistence type="predicted"/>
<feature type="transmembrane region" description="Helical" evidence="4">
    <location>
        <begin position="518"/>
        <end position="542"/>
    </location>
</feature>
<dbReference type="PANTHER" id="PTHR45625">
    <property type="entry name" value="PEPTIDYL-PROLYL CIS-TRANS ISOMERASE-RELATED"/>
    <property type="match status" value="1"/>
</dbReference>
<dbReference type="Pfam" id="PF00160">
    <property type="entry name" value="Pro_isomerase"/>
    <property type="match status" value="1"/>
</dbReference>
<dbReference type="InterPro" id="IPR044666">
    <property type="entry name" value="Cyclophilin_A-like"/>
</dbReference>
<keyword evidence="2" id="KW-0697">Rotamase</keyword>
<dbReference type="PROSITE" id="PS50072">
    <property type="entry name" value="CSA_PPIASE_2"/>
    <property type="match status" value="1"/>
</dbReference>
<dbReference type="InterPro" id="IPR049886">
    <property type="entry name" value="CFI_box_CTERM_dom"/>
</dbReference>
<keyword evidence="4" id="KW-1133">Transmembrane helix</keyword>
<evidence type="ECO:0000256" key="1">
    <source>
        <dbReference type="ARBA" id="ARBA00013194"/>
    </source>
</evidence>